<reference evidence="2 3" key="1">
    <citation type="journal article" date="2012" name="J. Bacteriol.">
        <title>Genome Sequence of Gallaecimonas xiamenensis Type Strain 3-C-1.</title>
        <authorList>
            <person name="Lai Q."/>
            <person name="Wang L."/>
            <person name="Wang W."/>
            <person name="Shao Z."/>
        </authorList>
    </citation>
    <scope>NUCLEOTIDE SEQUENCE [LARGE SCALE GENOMIC DNA]</scope>
    <source>
        <strain evidence="2 3">3-C-1</strain>
    </source>
</reference>
<keyword evidence="1" id="KW-0472">Membrane</keyword>
<comment type="caution">
    <text evidence="2">The sequence shown here is derived from an EMBL/GenBank/DDBJ whole genome shotgun (WGS) entry which is preliminary data.</text>
</comment>
<evidence type="ECO:0000256" key="1">
    <source>
        <dbReference type="SAM" id="Phobius"/>
    </source>
</evidence>
<feature type="transmembrane region" description="Helical" evidence="1">
    <location>
        <begin position="21"/>
        <end position="39"/>
    </location>
</feature>
<sequence>MTKSKVDRQTRQARVRVHRGVQLTGLLLVVAIMAAFIGIPWLAELAAFGVILVGGATGYGYWQVRRGIHRH</sequence>
<dbReference type="AlphaFoldDB" id="K2IXA0"/>
<keyword evidence="3" id="KW-1185">Reference proteome</keyword>
<gene>
    <name evidence="2" type="ORF">B3C1_18964</name>
</gene>
<proteinExistence type="predicted"/>
<protein>
    <submittedName>
        <fullName evidence="2">Uncharacterized protein</fullName>
    </submittedName>
</protein>
<dbReference type="STRING" id="745411.B3C1_18964"/>
<keyword evidence="1" id="KW-0812">Transmembrane</keyword>
<dbReference type="EMBL" id="AMRI01000046">
    <property type="protein sequence ID" value="EKE67257.1"/>
    <property type="molecule type" value="Genomic_DNA"/>
</dbReference>
<evidence type="ECO:0000313" key="3">
    <source>
        <dbReference type="Proteomes" id="UP000006755"/>
    </source>
</evidence>
<accession>K2IXA0</accession>
<evidence type="ECO:0000313" key="2">
    <source>
        <dbReference type="EMBL" id="EKE67257.1"/>
    </source>
</evidence>
<name>K2IXA0_9GAMM</name>
<dbReference type="RefSeq" id="WP_008486836.1">
    <property type="nucleotide sequence ID" value="NZ_AMRI01000046.1"/>
</dbReference>
<organism evidence="2 3">
    <name type="scientific">Gallaecimonas xiamenensis 3-C-1</name>
    <dbReference type="NCBI Taxonomy" id="745411"/>
    <lineage>
        <taxon>Bacteria</taxon>
        <taxon>Pseudomonadati</taxon>
        <taxon>Pseudomonadota</taxon>
        <taxon>Gammaproteobacteria</taxon>
        <taxon>Enterobacterales</taxon>
        <taxon>Gallaecimonadaceae</taxon>
        <taxon>Gallaecimonas</taxon>
    </lineage>
</organism>
<keyword evidence="1" id="KW-1133">Transmembrane helix</keyword>
<dbReference type="Proteomes" id="UP000006755">
    <property type="component" value="Unassembled WGS sequence"/>
</dbReference>
<feature type="transmembrane region" description="Helical" evidence="1">
    <location>
        <begin position="45"/>
        <end position="62"/>
    </location>
</feature>